<organism evidence="17 18">
    <name type="scientific">Chondromyces apiculatus DSM 436</name>
    <dbReference type="NCBI Taxonomy" id="1192034"/>
    <lineage>
        <taxon>Bacteria</taxon>
        <taxon>Pseudomonadati</taxon>
        <taxon>Myxococcota</taxon>
        <taxon>Polyangia</taxon>
        <taxon>Polyangiales</taxon>
        <taxon>Polyangiaceae</taxon>
        <taxon>Chondromyces</taxon>
    </lineage>
</organism>
<evidence type="ECO:0000313" key="18">
    <source>
        <dbReference type="Proteomes" id="UP000019678"/>
    </source>
</evidence>
<protein>
    <recommendedName>
        <fullName evidence="14">Glutathione reductase</fullName>
        <shortName evidence="14">GRase</shortName>
        <ecNumber evidence="14">1.8.1.7</ecNumber>
    </recommendedName>
</protein>
<keyword evidence="18" id="KW-1185">Reference proteome</keyword>
<evidence type="ECO:0000256" key="8">
    <source>
        <dbReference type="ARBA" id="ARBA00023284"/>
    </source>
</evidence>
<dbReference type="FunFam" id="3.50.50.60:FF:000051">
    <property type="entry name" value="Glutathione reductase"/>
    <property type="match status" value="1"/>
</dbReference>
<dbReference type="InterPro" id="IPR004099">
    <property type="entry name" value="Pyr_nucl-diS_OxRdtase_dimer"/>
</dbReference>
<evidence type="ECO:0000256" key="9">
    <source>
        <dbReference type="ARBA" id="ARBA00049142"/>
    </source>
</evidence>
<evidence type="ECO:0000256" key="14">
    <source>
        <dbReference type="RuleBase" id="RU365040"/>
    </source>
</evidence>
<feature type="binding site" evidence="11">
    <location>
        <position position="317"/>
    </location>
    <ligand>
        <name>FAD</name>
        <dbReference type="ChEBI" id="CHEBI:57692"/>
    </ligand>
</feature>
<feature type="domain" description="FAD/NAD(P)-binding" evidence="16">
    <location>
        <begin position="20"/>
        <end position="332"/>
    </location>
</feature>
<dbReference type="eggNOG" id="COG1249">
    <property type="taxonomic scope" value="Bacteria"/>
</dbReference>
<dbReference type="GO" id="GO:0045454">
    <property type="term" value="P:cell redox homeostasis"/>
    <property type="evidence" value="ECO:0007669"/>
    <property type="project" value="InterPro"/>
</dbReference>
<keyword evidence="11" id="KW-0520">NAD</keyword>
<dbReference type="PIRSF" id="PIRSF000350">
    <property type="entry name" value="Mercury_reductase_MerA"/>
    <property type="match status" value="1"/>
</dbReference>
<dbReference type="InterPro" id="IPR012999">
    <property type="entry name" value="Pyr_OxRdtase_I_AS"/>
</dbReference>
<dbReference type="InterPro" id="IPR036188">
    <property type="entry name" value="FAD/NAD-bd_sf"/>
</dbReference>
<comment type="caution">
    <text evidence="17">The sequence shown here is derived from an EMBL/GenBank/DDBJ whole genome shotgun (WGS) entry which is preliminary data.</text>
</comment>
<evidence type="ECO:0000256" key="12">
    <source>
        <dbReference type="PIRSR" id="PIRSR000350-4"/>
    </source>
</evidence>
<dbReference type="InterPro" id="IPR046952">
    <property type="entry name" value="GSHR/TRXR-like"/>
</dbReference>
<feature type="binding site" evidence="11">
    <location>
        <position position="276"/>
    </location>
    <ligand>
        <name>NAD(+)</name>
        <dbReference type="ChEBI" id="CHEBI:57540"/>
    </ligand>
</feature>
<feature type="disulfide bond" description="Redox-active" evidence="12">
    <location>
        <begin position="57"/>
        <end position="62"/>
    </location>
</feature>
<keyword evidence="5 14" id="KW-0521">NADP</keyword>
<evidence type="ECO:0000256" key="2">
    <source>
        <dbReference type="ARBA" id="ARBA00011738"/>
    </source>
</evidence>
<dbReference type="GO" id="GO:0004362">
    <property type="term" value="F:glutathione-disulfide reductase (NADPH) activity"/>
    <property type="evidence" value="ECO:0007669"/>
    <property type="project" value="UniProtKB-EC"/>
</dbReference>
<sequence>MSPGSGGQALQDTMTTSHDYDLFVIGAGSGGVRAARISGSYGARVAIAEGKALGGTCVNAGCIPKKLLYYASHFHEDFEDAAGYGWGASAPDFDWPTLIRNKDKEIERLNGIYGRLLSNAGVELFRGHAKVVGPHEVEVDGRRVSAARILVATGGKPRLPDIPGKALGITSDEAFHLPKVPKRVVISGGGYISVEFAGIFNGLGAEVTLAVRGLHLLNGFDDDIRTFLSEEMRKKGVDIRSNTQVSRLERRENGALRVELQDGSEIEADTAMFAIGRVPNVEGLGLEDVGVKLGPQGTVIVDDGFQTSVKSIYAIGDVIGRMALTPVAIAEAMALSRALFKNEPLKMDYSNIPTAVFSQPSIGTVGLTEAQAREQCEKVDVYVSTFRPLRHTLSGRQEKTMMKILVNKANDKVLGVHMVGPDAGEIIQGFAVALKCGATKAQFDATVGIHPTSAEELVTMREPLPDAPRS</sequence>
<feature type="binding site" evidence="11">
    <location>
        <position position="66"/>
    </location>
    <ligand>
        <name>FAD</name>
        <dbReference type="ChEBI" id="CHEBI:57692"/>
    </ligand>
</feature>
<dbReference type="GO" id="GO:0005829">
    <property type="term" value="C:cytosol"/>
    <property type="evidence" value="ECO:0007669"/>
    <property type="project" value="TreeGrafter"/>
</dbReference>
<dbReference type="PANTHER" id="PTHR42737:SF2">
    <property type="entry name" value="GLUTATHIONE REDUCTASE"/>
    <property type="match status" value="1"/>
</dbReference>
<evidence type="ECO:0000256" key="13">
    <source>
        <dbReference type="RuleBase" id="RU003691"/>
    </source>
</evidence>
<dbReference type="EC" id="1.8.1.7" evidence="14"/>
<dbReference type="GO" id="GO:0006749">
    <property type="term" value="P:glutathione metabolic process"/>
    <property type="evidence" value="ECO:0007669"/>
    <property type="project" value="InterPro"/>
</dbReference>
<name>A0A017TJA3_9BACT</name>
<evidence type="ECO:0000256" key="6">
    <source>
        <dbReference type="ARBA" id="ARBA00023002"/>
    </source>
</evidence>
<evidence type="ECO:0000256" key="11">
    <source>
        <dbReference type="PIRSR" id="PIRSR000350-3"/>
    </source>
</evidence>
<comment type="catalytic activity">
    <reaction evidence="9 14">
        <text>2 glutathione + NADP(+) = glutathione disulfide + NADPH + H(+)</text>
        <dbReference type="Rhea" id="RHEA:11740"/>
        <dbReference type="ChEBI" id="CHEBI:15378"/>
        <dbReference type="ChEBI" id="CHEBI:57783"/>
        <dbReference type="ChEBI" id="CHEBI:57925"/>
        <dbReference type="ChEBI" id="CHEBI:58297"/>
        <dbReference type="ChEBI" id="CHEBI:58349"/>
        <dbReference type="EC" id="1.8.1.7"/>
    </reaction>
</comment>
<dbReference type="InterPro" id="IPR006324">
    <property type="entry name" value="GSHR"/>
</dbReference>
<evidence type="ECO:0000256" key="5">
    <source>
        <dbReference type="ARBA" id="ARBA00022857"/>
    </source>
</evidence>
<comment type="similarity">
    <text evidence="1 13">Belongs to the class-I pyridine nucleotide-disulfide oxidoreductase family.</text>
</comment>
<dbReference type="NCBIfam" id="TIGR01424">
    <property type="entry name" value="gluta_reduc_2"/>
    <property type="match status" value="1"/>
</dbReference>
<dbReference type="InterPro" id="IPR023753">
    <property type="entry name" value="FAD/NAD-binding_dom"/>
</dbReference>
<feature type="active site" description="Proton acceptor" evidence="10">
    <location>
        <position position="450"/>
    </location>
</feature>
<proteinExistence type="inferred from homology"/>
<keyword evidence="4 11" id="KW-0274">FAD</keyword>
<dbReference type="InterPro" id="IPR016156">
    <property type="entry name" value="FAD/NAD-linked_Rdtase_dimer_sf"/>
</dbReference>
<evidence type="ECO:0000256" key="3">
    <source>
        <dbReference type="ARBA" id="ARBA00022630"/>
    </source>
</evidence>
<evidence type="ECO:0000259" key="15">
    <source>
        <dbReference type="Pfam" id="PF02852"/>
    </source>
</evidence>
<dbReference type="EMBL" id="ASRX01000001">
    <property type="protein sequence ID" value="EYF08920.1"/>
    <property type="molecule type" value="Genomic_DNA"/>
</dbReference>
<dbReference type="Proteomes" id="UP000019678">
    <property type="component" value="Unassembled WGS sequence"/>
</dbReference>
<dbReference type="Pfam" id="PF07992">
    <property type="entry name" value="Pyr_redox_2"/>
    <property type="match status" value="1"/>
</dbReference>
<dbReference type="InterPro" id="IPR001100">
    <property type="entry name" value="Pyr_nuc-diS_OxRdtase"/>
</dbReference>
<evidence type="ECO:0000256" key="7">
    <source>
        <dbReference type="ARBA" id="ARBA00023157"/>
    </source>
</evidence>
<dbReference type="PANTHER" id="PTHR42737">
    <property type="entry name" value="GLUTATHIONE REDUCTASE"/>
    <property type="match status" value="1"/>
</dbReference>
<dbReference type="PROSITE" id="PS00076">
    <property type="entry name" value="PYRIDINE_REDOX_1"/>
    <property type="match status" value="1"/>
</dbReference>
<dbReference type="GO" id="GO:0034599">
    <property type="term" value="P:cellular response to oxidative stress"/>
    <property type="evidence" value="ECO:0007669"/>
    <property type="project" value="TreeGrafter"/>
</dbReference>
<evidence type="ECO:0000256" key="1">
    <source>
        <dbReference type="ARBA" id="ARBA00007532"/>
    </source>
</evidence>
<dbReference type="Gene3D" id="3.50.50.60">
    <property type="entry name" value="FAD/NAD(P)-binding domain"/>
    <property type="match status" value="2"/>
</dbReference>
<comment type="function">
    <text evidence="14">Catalyzes the reduction of glutathione disulfide (GSSG) to reduced glutathione (GSH).</text>
</comment>
<evidence type="ECO:0000313" key="17">
    <source>
        <dbReference type="EMBL" id="EYF08920.1"/>
    </source>
</evidence>
<dbReference type="SUPFAM" id="SSF55424">
    <property type="entry name" value="FAD/NAD-linked reductases, dimerisation (C-terminal) domain"/>
    <property type="match status" value="1"/>
</dbReference>
<keyword evidence="3 13" id="KW-0285">Flavoprotein</keyword>
<dbReference type="Gene3D" id="3.30.390.30">
    <property type="match status" value="1"/>
</dbReference>
<reference evidence="17 18" key="1">
    <citation type="submission" date="2013-05" db="EMBL/GenBank/DDBJ databases">
        <title>Genome assembly of Chondromyces apiculatus DSM 436.</title>
        <authorList>
            <person name="Sharma G."/>
            <person name="Khatri I."/>
            <person name="Kaur C."/>
            <person name="Mayilraj S."/>
            <person name="Subramanian S."/>
        </authorList>
    </citation>
    <scope>NUCLEOTIDE SEQUENCE [LARGE SCALE GENOMIC DNA]</scope>
    <source>
        <strain evidence="17 18">DSM 436</strain>
    </source>
</reference>
<dbReference type="NCBIfam" id="NF004776">
    <property type="entry name" value="PRK06116.1"/>
    <property type="match status" value="1"/>
</dbReference>
<keyword evidence="6 13" id="KW-0560">Oxidoreductase</keyword>
<keyword evidence="7" id="KW-1015">Disulfide bond</keyword>
<evidence type="ECO:0000256" key="4">
    <source>
        <dbReference type="ARBA" id="ARBA00022827"/>
    </source>
</evidence>
<dbReference type="STRING" id="1192034.CAP_0004"/>
<dbReference type="GO" id="GO:0050661">
    <property type="term" value="F:NADP binding"/>
    <property type="evidence" value="ECO:0007669"/>
    <property type="project" value="InterPro"/>
</dbReference>
<gene>
    <name evidence="17" type="ORF">CAP_0004</name>
</gene>
<dbReference type="PRINTS" id="PR00411">
    <property type="entry name" value="PNDRDTASEI"/>
</dbReference>
<dbReference type="GO" id="GO:0050660">
    <property type="term" value="F:flavin adenine dinucleotide binding"/>
    <property type="evidence" value="ECO:0007669"/>
    <property type="project" value="InterPro"/>
</dbReference>
<feature type="binding site" evidence="11">
    <location>
        <begin position="188"/>
        <end position="195"/>
    </location>
    <ligand>
        <name>NAD(+)</name>
        <dbReference type="ChEBI" id="CHEBI:57540"/>
    </ligand>
</feature>
<dbReference type="PRINTS" id="PR00368">
    <property type="entry name" value="FADPNR"/>
</dbReference>
<comment type="cofactor">
    <cofactor evidence="11">
        <name>FAD</name>
        <dbReference type="ChEBI" id="CHEBI:57692"/>
    </cofactor>
    <text evidence="11">Binds 1 FAD per subunit.</text>
</comment>
<dbReference type="AlphaFoldDB" id="A0A017TJA3"/>
<evidence type="ECO:0000259" key="16">
    <source>
        <dbReference type="Pfam" id="PF07992"/>
    </source>
</evidence>
<keyword evidence="11" id="KW-0547">Nucleotide-binding</keyword>
<dbReference type="Pfam" id="PF02852">
    <property type="entry name" value="Pyr_redox_dim"/>
    <property type="match status" value="1"/>
</dbReference>
<evidence type="ECO:0000256" key="10">
    <source>
        <dbReference type="PIRSR" id="PIRSR000350-2"/>
    </source>
</evidence>
<feature type="domain" description="Pyridine nucleotide-disulphide oxidoreductase dimerisation" evidence="15">
    <location>
        <begin position="352"/>
        <end position="460"/>
    </location>
</feature>
<comment type="subunit">
    <text evidence="2">Homodimer.</text>
</comment>
<dbReference type="SUPFAM" id="SSF51905">
    <property type="entry name" value="FAD/NAD(P)-binding domain"/>
    <property type="match status" value="1"/>
</dbReference>
<keyword evidence="8 13" id="KW-0676">Redox-active center</keyword>
<accession>A0A017TJA3</accession>